<evidence type="ECO:0000256" key="1">
    <source>
        <dbReference type="SAM" id="Phobius"/>
    </source>
</evidence>
<sequence>MALAPGTSRSRGYSPVTRVLSALALPFAPLCGLALAYMLFHPPRRPHHKTPVDVGLPEPEELWVPIGGGKRVHAWLCPGDTGRVVVIGHGMGLSKSATLGHAKFLHDAGYTVCLFDHRNHGRSSQDRSVTGLSDKFTSDVLSLVELLRGRAEYRSAKVAVYGFSFSTFPMFYSLRDQDVAVDAVICDSGPGLELAPLFANFLDADVLPVPKALRANPARFAMERTLCWAGTTMLRSEWPPPLEGRYVDTPLLFIAGEEDRILPASSVDALAGCYADAEAHILPGIGHLLGLREAPEKYTSTVLDFLRRALT</sequence>
<gene>
    <name evidence="3" type="ORF">IF129_23715</name>
</gene>
<dbReference type="Proteomes" id="UP000632289">
    <property type="component" value="Unassembled WGS sequence"/>
</dbReference>
<dbReference type="Gene3D" id="3.40.50.1820">
    <property type="entry name" value="alpha/beta hydrolase"/>
    <property type="match status" value="1"/>
</dbReference>
<dbReference type="EMBL" id="JACXYU010000018">
    <property type="protein sequence ID" value="MBD3934559.1"/>
    <property type="molecule type" value="Genomic_DNA"/>
</dbReference>
<dbReference type="Pfam" id="PF12146">
    <property type="entry name" value="Hydrolase_4"/>
    <property type="match status" value="1"/>
</dbReference>
<evidence type="ECO:0000259" key="2">
    <source>
        <dbReference type="Pfam" id="PF12146"/>
    </source>
</evidence>
<dbReference type="AlphaFoldDB" id="A0A927IFA1"/>
<organism evidence="3 4">
    <name type="scientific">Streptomyces chumphonensis</name>
    <dbReference type="NCBI Taxonomy" id="1214925"/>
    <lineage>
        <taxon>Bacteria</taxon>
        <taxon>Bacillati</taxon>
        <taxon>Actinomycetota</taxon>
        <taxon>Actinomycetes</taxon>
        <taxon>Kitasatosporales</taxon>
        <taxon>Streptomycetaceae</taxon>
        <taxon>Streptomyces</taxon>
    </lineage>
</organism>
<feature type="domain" description="Serine aminopeptidase S33" evidence="2">
    <location>
        <begin position="83"/>
        <end position="198"/>
    </location>
</feature>
<evidence type="ECO:0000313" key="4">
    <source>
        <dbReference type="Proteomes" id="UP000632289"/>
    </source>
</evidence>
<feature type="transmembrane region" description="Helical" evidence="1">
    <location>
        <begin position="20"/>
        <end position="40"/>
    </location>
</feature>
<dbReference type="InterPro" id="IPR022742">
    <property type="entry name" value="Hydrolase_4"/>
</dbReference>
<protein>
    <submittedName>
        <fullName evidence="3">Alpha/beta fold hydrolase</fullName>
    </submittedName>
</protein>
<accession>A0A927IFA1</accession>
<dbReference type="InterPro" id="IPR050228">
    <property type="entry name" value="Carboxylesterase_BioH"/>
</dbReference>
<keyword evidence="1" id="KW-0812">Transmembrane</keyword>
<comment type="caution">
    <text evidence="3">The sequence shown here is derived from an EMBL/GenBank/DDBJ whole genome shotgun (WGS) entry which is preliminary data.</text>
</comment>
<evidence type="ECO:0000313" key="3">
    <source>
        <dbReference type="EMBL" id="MBD3934559.1"/>
    </source>
</evidence>
<proteinExistence type="predicted"/>
<dbReference type="PANTHER" id="PTHR43194">
    <property type="entry name" value="HYDROLASE ALPHA/BETA FOLD FAMILY"/>
    <property type="match status" value="1"/>
</dbReference>
<name>A0A927IFA1_9ACTN</name>
<keyword evidence="4" id="KW-1185">Reference proteome</keyword>
<keyword evidence="1" id="KW-1133">Transmembrane helix</keyword>
<keyword evidence="3" id="KW-0378">Hydrolase</keyword>
<dbReference type="InterPro" id="IPR029058">
    <property type="entry name" value="AB_hydrolase_fold"/>
</dbReference>
<dbReference type="PANTHER" id="PTHR43194:SF2">
    <property type="entry name" value="PEROXISOMAL MEMBRANE PROTEIN LPX1"/>
    <property type="match status" value="1"/>
</dbReference>
<dbReference type="SUPFAM" id="SSF53474">
    <property type="entry name" value="alpha/beta-Hydrolases"/>
    <property type="match status" value="1"/>
</dbReference>
<keyword evidence="1" id="KW-0472">Membrane</keyword>
<reference evidence="3" key="1">
    <citation type="submission" date="2020-09" db="EMBL/GenBank/DDBJ databases">
        <title>Secondary metabolite and genome analysis of marine Streptomyces chumphonensis KK1-2T.</title>
        <authorList>
            <person name="Phongsopitanun W."/>
            <person name="Kanchanasin P."/>
            <person name="Pittayakhajonwut P."/>
            <person name="Suwanborirux K."/>
            <person name="Tanasupawat S."/>
        </authorList>
    </citation>
    <scope>NUCLEOTIDE SEQUENCE</scope>
    <source>
        <strain evidence="3">KK1-2</strain>
    </source>
</reference>
<dbReference type="GO" id="GO:0016787">
    <property type="term" value="F:hydrolase activity"/>
    <property type="evidence" value="ECO:0007669"/>
    <property type="project" value="UniProtKB-KW"/>
</dbReference>